<dbReference type="GO" id="GO:0016020">
    <property type="term" value="C:membrane"/>
    <property type="evidence" value="ECO:0007669"/>
    <property type="project" value="UniProtKB-SubCell"/>
</dbReference>
<dbReference type="InterPro" id="IPR013717">
    <property type="entry name" value="PIG-P"/>
</dbReference>
<keyword evidence="2 6" id="KW-0812">Transmembrane</keyword>
<name>A0AAP0FZ35_9ASPA</name>
<keyword evidence="9" id="KW-1185">Reference proteome</keyword>
<keyword evidence="8" id="KW-0808">Transferase</keyword>
<organism evidence="8 9">
    <name type="scientific">Platanthera zijinensis</name>
    <dbReference type="NCBI Taxonomy" id="2320716"/>
    <lineage>
        <taxon>Eukaryota</taxon>
        <taxon>Viridiplantae</taxon>
        <taxon>Streptophyta</taxon>
        <taxon>Embryophyta</taxon>
        <taxon>Tracheophyta</taxon>
        <taxon>Spermatophyta</taxon>
        <taxon>Magnoliopsida</taxon>
        <taxon>Liliopsida</taxon>
        <taxon>Asparagales</taxon>
        <taxon>Orchidaceae</taxon>
        <taxon>Orchidoideae</taxon>
        <taxon>Orchideae</taxon>
        <taxon>Orchidinae</taxon>
        <taxon>Platanthera</taxon>
    </lineage>
</organism>
<evidence type="ECO:0000259" key="7">
    <source>
        <dbReference type="Pfam" id="PF08510"/>
    </source>
</evidence>
<evidence type="ECO:0000256" key="3">
    <source>
        <dbReference type="ARBA" id="ARBA00022989"/>
    </source>
</evidence>
<dbReference type="AlphaFoldDB" id="A0AAP0FZ35"/>
<dbReference type="Pfam" id="PF08510">
    <property type="entry name" value="PIG-P"/>
    <property type="match status" value="1"/>
</dbReference>
<evidence type="ECO:0000256" key="6">
    <source>
        <dbReference type="SAM" id="Phobius"/>
    </source>
</evidence>
<comment type="subcellular location">
    <subcellularLocation>
        <location evidence="1">Membrane</location>
        <topology evidence="1">Multi-pass membrane protein</topology>
    </subcellularLocation>
</comment>
<comment type="caution">
    <text evidence="8">The sequence shown here is derived from an EMBL/GenBank/DDBJ whole genome shotgun (WGS) entry which is preliminary data.</text>
</comment>
<evidence type="ECO:0000256" key="2">
    <source>
        <dbReference type="ARBA" id="ARBA00022692"/>
    </source>
</evidence>
<evidence type="ECO:0000313" key="9">
    <source>
        <dbReference type="Proteomes" id="UP001418222"/>
    </source>
</evidence>
<feature type="transmembrane region" description="Helical" evidence="6">
    <location>
        <begin position="104"/>
        <end position="123"/>
    </location>
</feature>
<gene>
    <name evidence="8" type="ORF">KSP39_PZI018926</name>
</gene>
<keyword evidence="3 6" id="KW-1133">Transmembrane helix</keyword>
<evidence type="ECO:0000313" key="8">
    <source>
        <dbReference type="EMBL" id="KAK8926489.1"/>
    </source>
</evidence>
<reference evidence="8 9" key="1">
    <citation type="journal article" date="2022" name="Nat. Plants">
        <title>Genomes of leafy and leafless Platanthera orchids illuminate the evolution of mycoheterotrophy.</title>
        <authorList>
            <person name="Li M.H."/>
            <person name="Liu K.W."/>
            <person name="Li Z."/>
            <person name="Lu H.C."/>
            <person name="Ye Q.L."/>
            <person name="Zhang D."/>
            <person name="Wang J.Y."/>
            <person name="Li Y.F."/>
            <person name="Zhong Z.M."/>
            <person name="Liu X."/>
            <person name="Yu X."/>
            <person name="Liu D.K."/>
            <person name="Tu X.D."/>
            <person name="Liu B."/>
            <person name="Hao Y."/>
            <person name="Liao X.Y."/>
            <person name="Jiang Y.T."/>
            <person name="Sun W.H."/>
            <person name="Chen J."/>
            <person name="Chen Y.Q."/>
            <person name="Ai Y."/>
            <person name="Zhai J.W."/>
            <person name="Wu S.S."/>
            <person name="Zhou Z."/>
            <person name="Hsiao Y.Y."/>
            <person name="Wu W.L."/>
            <person name="Chen Y.Y."/>
            <person name="Lin Y.F."/>
            <person name="Hsu J.L."/>
            <person name="Li C.Y."/>
            <person name="Wang Z.W."/>
            <person name="Zhao X."/>
            <person name="Zhong W.Y."/>
            <person name="Ma X.K."/>
            <person name="Ma L."/>
            <person name="Huang J."/>
            <person name="Chen G.Z."/>
            <person name="Huang M.Z."/>
            <person name="Huang L."/>
            <person name="Peng D.H."/>
            <person name="Luo Y.B."/>
            <person name="Zou S.Q."/>
            <person name="Chen S.P."/>
            <person name="Lan S."/>
            <person name="Tsai W.C."/>
            <person name="Van de Peer Y."/>
            <person name="Liu Z.J."/>
        </authorList>
    </citation>
    <scope>NUCLEOTIDE SEQUENCE [LARGE SCALE GENOMIC DNA]</scope>
    <source>
        <strain evidence="8">Lor287</strain>
    </source>
</reference>
<protein>
    <submittedName>
        <fullName evidence="8">Phosphatidylinositol N-acetylglucosaminyltransferase subunit P</fullName>
    </submittedName>
</protein>
<sequence length="220" mass="24785">MSSRRRMLCRSIREKKLMKKAAPRSTSKIALLLPGPRDYQREMDSPPSSPTSLVVSSPRRTLSLLRERRVFTSDPEDKKSLEAEATVATTTGFAVEHGPKTSEVYGFVGTITTVIATVIYFVWAYTPEPWLHLLGITYYPSKYWALAVPTFAMVTVVLVIVFYIGLNFMITPPPTSFNTMFDEYSREPSKFVPVEGEEHPIEPISDIDIGHVNDLMFGQS</sequence>
<evidence type="ECO:0000256" key="4">
    <source>
        <dbReference type="ARBA" id="ARBA00023136"/>
    </source>
</evidence>
<dbReference type="Proteomes" id="UP001418222">
    <property type="component" value="Unassembled WGS sequence"/>
</dbReference>
<feature type="domain" description="PIG-P" evidence="7">
    <location>
        <begin position="101"/>
        <end position="217"/>
    </location>
</feature>
<feature type="region of interest" description="Disordered" evidence="5">
    <location>
        <begin position="34"/>
        <end position="53"/>
    </location>
</feature>
<keyword evidence="8" id="KW-0328">Glycosyltransferase</keyword>
<feature type="transmembrane region" description="Helical" evidence="6">
    <location>
        <begin position="143"/>
        <end position="166"/>
    </location>
</feature>
<proteinExistence type="predicted"/>
<keyword evidence="4 6" id="KW-0472">Membrane</keyword>
<dbReference type="EMBL" id="JBBWWQ010000016">
    <property type="protein sequence ID" value="KAK8926489.1"/>
    <property type="molecule type" value="Genomic_DNA"/>
</dbReference>
<accession>A0AAP0FZ35</accession>
<evidence type="ECO:0000256" key="5">
    <source>
        <dbReference type="SAM" id="MobiDB-lite"/>
    </source>
</evidence>
<dbReference type="PANTHER" id="PTHR47681">
    <property type="entry name" value="PHOSPHATIDYLINOSITOL N-ACETYLGLUCOSAMINYLTRANSFERASE SUBUNIT P-RELATED"/>
    <property type="match status" value="1"/>
</dbReference>
<dbReference type="GO" id="GO:0016757">
    <property type="term" value="F:glycosyltransferase activity"/>
    <property type="evidence" value="ECO:0007669"/>
    <property type="project" value="UniProtKB-KW"/>
</dbReference>
<evidence type="ECO:0000256" key="1">
    <source>
        <dbReference type="ARBA" id="ARBA00004141"/>
    </source>
</evidence>
<dbReference type="PANTHER" id="PTHR47681:SF3">
    <property type="entry name" value="PHOSPHATIDYLINOSITOL N-ACETYLGLUCOSAMINYLTRANSFERASE SUBUNIT P-RELATED"/>
    <property type="match status" value="1"/>
</dbReference>